<organism evidence="9 10">
    <name type="scientific">Ravibacter arvi</name>
    <dbReference type="NCBI Taxonomy" id="2051041"/>
    <lineage>
        <taxon>Bacteria</taxon>
        <taxon>Pseudomonadati</taxon>
        <taxon>Bacteroidota</taxon>
        <taxon>Cytophagia</taxon>
        <taxon>Cytophagales</taxon>
        <taxon>Spirosomataceae</taxon>
        <taxon>Ravibacter</taxon>
    </lineage>
</organism>
<feature type="signal peptide" evidence="6">
    <location>
        <begin position="1"/>
        <end position="19"/>
    </location>
</feature>
<evidence type="ECO:0000256" key="5">
    <source>
        <dbReference type="ARBA" id="ARBA00023237"/>
    </source>
</evidence>
<dbReference type="RefSeq" id="WP_345031909.1">
    <property type="nucleotide sequence ID" value="NZ_BAABEY010000033.1"/>
</dbReference>
<feature type="domain" description="RagB/SusD" evidence="7">
    <location>
        <begin position="261"/>
        <end position="550"/>
    </location>
</feature>
<name>A0ABP8M6C7_9BACT</name>
<evidence type="ECO:0000256" key="4">
    <source>
        <dbReference type="ARBA" id="ARBA00023136"/>
    </source>
</evidence>
<evidence type="ECO:0000313" key="10">
    <source>
        <dbReference type="Proteomes" id="UP001501508"/>
    </source>
</evidence>
<evidence type="ECO:0000256" key="1">
    <source>
        <dbReference type="ARBA" id="ARBA00004442"/>
    </source>
</evidence>
<evidence type="ECO:0000256" key="6">
    <source>
        <dbReference type="SAM" id="SignalP"/>
    </source>
</evidence>
<dbReference type="Gene3D" id="1.25.40.390">
    <property type="match status" value="1"/>
</dbReference>
<feature type="chain" id="PRO_5046574540" evidence="6">
    <location>
        <begin position="20"/>
        <end position="551"/>
    </location>
</feature>
<keyword evidence="4" id="KW-0472">Membrane</keyword>
<gene>
    <name evidence="9" type="ORF">GCM10023091_36780</name>
</gene>
<dbReference type="InterPro" id="IPR033985">
    <property type="entry name" value="SusD-like_N"/>
</dbReference>
<evidence type="ECO:0000256" key="2">
    <source>
        <dbReference type="ARBA" id="ARBA00006275"/>
    </source>
</evidence>
<accession>A0ABP8M6C7</accession>
<dbReference type="InterPro" id="IPR012944">
    <property type="entry name" value="SusD_RagB_dom"/>
</dbReference>
<evidence type="ECO:0000313" key="9">
    <source>
        <dbReference type="EMBL" id="GAA4445308.1"/>
    </source>
</evidence>
<evidence type="ECO:0000259" key="7">
    <source>
        <dbReference type="Pfam" id="PF07980"/>
    </source>
</evidence>
<protein>
    <submittedName>
        <fullName evidence="9">RagB/SusD family nutrient uptake outer membrane protein</fullName>
    </submittedName>
</protein>
<evidence type="ECO:0000259" key="8">
    <source>
        <dbReference type="Pfam" id="PF14322"/>
    </source>
</evidence>
<sequence length="551" mass="62156">MKKKIYLFVLFILALNTSCDDGFLDRVPYDGLSSSLIFNSDASALMAMNGAYSTLANLTFEAEFYNYVTNLGPDGFDYSRPVWGMSHSQSLATARDAQIVANYRRFYRPIIYANDIIAGMQDNGKVSEALRERMTGEAKFIRAICYFYLKNMFGKLVLLDKPTPVTETYLPRSTENEITDLIVKDLRDAAERLPVAYSSASDIGRVTKGAAIAMLGKVFLFEKKWQEAAAEFGKLLQAPFSYQLVTDYGDNFKTTTKNNVESVFELQYVQQDGMGSSFDRWYGNRSVQVTGGDRASMPAHLLHVFTKKDGSSVDFSTMPVRSAFPSEVAHGAAVTTWYEKSYADVDLRLHKSVIMPGATFIGAGNITYKLYFPYAPYASAVPPAINSTNNSDAKVLIRKFLTIGDEHTLFREDSQMNYPLIRFADVLLMYAEASNEAEGPGTSVYSAVDQVRARAGVVGLPAGLSKEEMRTAIWLERYKELLFEGHLYFDVKRWRTAHTNDPVFGLNHDVMDYRFVKVFYKKKFAERDYLWPVPQAEIDLNPQIEQNPGWQ</sequence>
<dbReference type="Pfam" id="PF07980">
    <property type="entry name" value="SusD_RagB"/>
    <property type="match status" value="1"/>
</dbReference>
<dbReference type="InterPro" id="IPR011990">
    <property type="entry name" value="TPR-like_helical_dom_sf"/>
</dbReference>
<reference evidence="10" key="1">
    <citation type="journal article" date="2019" name="Int. J. Syst. Evol. Microbiol.">
        <title>The Global Catalogue of Microorganisms (GCM) 10K type strain sequencing project: providing services to taxonomists for standard genome sequencing and annotation.</title>
        <authorList>
            <consortium name="The Broad Institute Genomics Platform"/>
            <consortium name="The Broad Institute Genome Sequencing Center for Infectious Disease"/>
            <person name="Wu L."/>
            <person name="Ma J."/>
        </authorList>
    </citation>
    <scope>NUCLEOTIDE SEQUENCE [LARGE SCALE GENOMIC DNA]</scope>
    <source>
        <strain evidence="10">JCM 31920</strain>
    </source>
</reference>
<dbReference type="CDD" id="cd08977">
    <property type="entry name" value="SusD"/>
    <property type="match status" value="1"/>
</dbReference>
<feature type="domain" description="SusD-like N-terminal" evidence="8">
    <location>
        <begin position="73"/>
        <end position="220"/>
    </location>
</feature>
<dbReference type="EMBL" id="BAABEY010000033">
    <property type="protein sequence ID" value="GAA4445308.1"/>
    <property type="molecule type" value="Genomic_DNA"/>
</dbReference>
<dbReference type="SUPFAM" id="SSF48452">
    <property type="entry name" value="TPR-like"/>
    <property type="match status" value="1"/>
</dbReference>
<proteinExistence type="inferred from homology"/>
<comment type="caution">
    <text evidence="9">The sequence shown here is derived from an EMBL/GenBank/DDBJ whole genome shotgun (WGS) entry which is preliminary data.</text>
</comment>
<keyword evidence="3 6" id="KW-0732">Signal</keyword>
<keyword evidence="5" id="KW-0998">Cell outer membrane</keyword>
<keyword evidence="10" id="KW-1185">Reference proteome</keyword>
<comment type="similarity">
    <text evidence="2">Belongs to the SusD family.</text>
</comment>
<dbReference type="Pfam" id="PF14322">
    <property type="entry name" value="SusD-like_3"/>
    <property type="match status" value="1"/>
</dbReference>
<dbReference type="Proteomes" id="UP001501508">
    <property type="component" value="Unassembled WGS sequence"/>
</dbReference>
<evidence type="ECO:0000256" key="3">
    <source>
        <dbReference type="ARBA" id="ARBA00022729"/>
    </source>
</evidence>
<comment type="subcellular location">
    <subcellularLocation>
        <location evidence="1">Cell outer membrane</location>
    </subcellularLocation>
</comment>